<sequence>MELTSAPLHKGKVLWRGLLLVVSLLTYWISPTTAQVTVEAVPPHVVEGADVFLKVHSLPPKVQVLYWFKENAVVQNNKIAEFVLSEKLSKKGPAHSGRETMLPNGSLLFRRVTSKDAGTYMLVMYAENLALSISLVQFHVYSKYSP</sequence>
<protein>
    <submittedName>
        <fullName evidence="7">Carcinoembryonic antigen-related cell adhesion molecule 1-like protein</fullName>
    </submittedName>
</protein>
<comment type="similarity">
    <text evidence="4">Belongs to the immunoglobulin superfamily. CEA family.</text>
</comment>
<dbReference type="PANTHER" id="PTHR44427">
    <property type="entry name" value="CARCINOEMBRYONIC ANTIGEN-RELATED CELL ADHESION MOLECULE 19"/>
    <property type="match status" value="1"/>
</dbReference>
<feature type="signal peptide" evidence="5">
    <location>
        <begin position="1"/>
        <end position="34"/>
    </location>
</feature>
<keyword evidence="1 5" id="KW-0732">Signal</keyword>
<dbReference type="InterPro" id="IPR036179">
    <property type="entry name" value="Ig-like_dom_sf"/>
</dbReference>
<dbReference type="InterPro" id="IPR013783">
    <property type="entry name" value="Ig-like_fold"/>
</dbReference>
<dbReference type="Pfam" id="PF07686">
    <property type="entry name" value="V-set"/>
    <property type="match status" value="1"/>
</dbReference>
<dbReference type="Gene3D" id="2.60.40.10">
    <property type="entry name" value="Immunoglobulins"/>
    <property type="match status" value="1"/>
</dbReference>
<dbReference type="InterPro" id="IPR013106">
    <property type="entry name" value="Ig_V-set"/>
</dbReference>
<keyword evidence="2" id="KW-0325">Glycoprotein</keyword>
<keyword evidence="3" id="KW-0393">Immunoglobulin domain</keyword>
<gene>
    <name evidence="7" type="ORF">H671_21388</name>
</gene>
<proteinExistence type="inferred from homology"/>
<dbReference type="GO" id="GO:0002682">
    <property type="term" value="P:regulation of immune system process"/>
    <property type="evidence" value="ECO:0007669"/>
    <property type="project" value="TreeGrafter"/>
</dbReference>
<dbReference type="AlphaFoldDB" id="A0A061HVA6"/>
<evidence type="ECO:0000256" key="2">
    <source>
        <dbReference type="ARBA" id="ARBA00023180"/>
    </source>
</evidence>
<evidence type="ECO:0000256" key="5">
    <source>
        <dbReference type="SAM" id="SignalP"/>
    </source>
</evidence>
<dbReference type="PANTHER" id="PTHR44427:SF1">
    <property type="entry name" value="CARCINOEMBRYONIC ANTIGEN-RELATED CELL ADHESION MOLECULE 1"/>
    <property type="match status" value="1"/>
</dbReference>
<dbReference type="GO" id="GO:0005886">
    <property type="term" value="C:plasma membrane"/>
    <property type="evidence" value="ECO:0007669"/>
    <property type="project" value="TreeGrafter"/>
</dbReference>
<evidence type="ECO:0000313" key="8">
    <source>
        <dbReference type="Proteomes" id="UP000030759"/>
    </source>
</evidence>
<name>A0A061HVA6_CRIGR</name>
<dbReference type="GO" id="GO:0009986">
    <property type="term" value="C:cell surface"/>
    <property type="evidence" value="ECO:0007669"/>
    <property type="project" value="TreeGrafter"/>
</dbReference>
<evidence type="ECO:0000256" key="3">
    <source>
        <dbReference type="ARBA" id="ARBA00023319"/>
    </source>
</evidence>
<dbReference type="SUPFAM" id="SSF48726">
    <property type="entry name" value="Immunoglobulin"/>
    <property type="match status" value="1"/>
</dbReference>
<dbReference type="GO" id="GO:0007165">
    <property type="term" value="P:signal transduction"/>
    <property type="evidence" value="ECO:0007669"/>
    <property type="project" value="TreeGrafter"/>
</dbReference>
<dbReference type="Proteomes" id="UP000030759">
    <property type="component" value="Unassembled WGS sequence"/>
</dbReference>
<evidence type="ECO:0000256" key="4">
    <source>
        <dbReference type="ARBA" id="ARBA00038222"/>
    </source>
</evidence>
<reference evidence="8" key="1">
    <citation type="journal article" date="2013" name="Nat. Biotechnol.">
        <title>Chinese hamster genome sequenced from sorted chromosomes.</title>
        <authorList>
            <person name="Brinkrolf K."/>
            <person name="Rupp O."/>
            <person name="Laux H."/>
            <person name="Kollin F."/>
            <person name="Ernst W."/>
            <person name="Linke B."/>
            <person name="Kofler R."/>
            <person name="Romand S."/>
            <person name="Hesse F."/>
            <person name="Budach W.E."/>
            <person name="Galosy S."/>
            <person name="Muller D."/>
            <person name="Noll T."/>
            <person name="Wienberg J."/>
            <person name="Jostock T."/>
            <person name="Leonard M."/>
            <person name="Grillari J."/>
            <person name="Tauch A."/>
            <person name="Goesmann A."/>
            <person name="Helk B."/>
            <person name="Mott J.E."/>
            <person name="Puhler A."/>
            <person name="Borth N."/>
        </authorList>
    </citation>
    <scope>NUCLEOTIDE SEQUENCE [LARGE SCALE GENOMIC DNA]</scope>
    <source>
        <strain evidence="8">17A/GY</strain>
    </source>
</reference>
<dbReference type="GO" id="GO:1990782">
    <property type="term" value="F:protein tyrosine kinase binding"/>
    <property type="evidence" value="ECO:0007669"/>
    <property type="project" value="TreeGrafter"/>
</dbReference>
<accession>A0A061HVA6</accession>
<evidence type="ECO:0000256" key="1">
    <source>
        <dbReference type="ARBA" id="ARBA00022729"/>
    </source>
</evidence>
<dbReference type="EMBL" id="KE688574">
    <property type="protein sequence ID" value="ERE51108.1"/>
    <property type="molecule type" value="Genomic_DNA"/>
</dbReference>
<feature type="chain" id="PRO_5001603784" evidence="5">
    <location>
        <begin position="35"/>
        <end position="146"/>
    </location>
</feature>
<evidence type="ECO:0000259" key="6">
    <source>
        <dbReference type="Pfam" id="PF07686"/>
    </source>
</evidence>
<dbReference type="InterPro" id="IPR050831">
    <property type="entry name" value="CEA_cell_adhesion"/>
</dbReference>
<evidence type="ECO:0000313" key="7">
    <source>
        <dbReference type="EMBL" id="ERE51108.1"/>
    </source>
</evidence>
<organism evidence="7 8">
    <name type="scientific">Cricetulus griseus</name>
    <name type="common">Chinese hamster</name>
    <name type="synonym">Cricetulus barabensis griseus</name>
    <dbReference type="NCBI Taxonomy" id="10029"/>
    <lineage>
        <taxon>Eukaryota</taxon>
        <taxon>Metazoa</taxon>
        <taxon>Chordata</taxon>
        <taxon>Craniata</taxon>
        <taxon>Vertebrata</taxon>
        <taxon>Euteleostomi</taxon>
        <taxon>Mammalia</taxon>
        <taxon>Eutheria</taxon>
        <taxon>Euarchontoglires</taxon>
        <taxon>Glires</taxon>
        <taxon>Rodentia</taxon>
        <taxon>Myomorpha</taxon>
        <taxon>Muroidea</taxon>
        <taxon>Cricetidae</taxon>
        <taxon>Cricetinae</taxon>
        <taxon>Cricetulus</taxon>
    </lineage>
</organism>
<feature type="domain" description="Immunoglobulin V-set" evidence="6">
    <location>
        <begin position="42"/>
        <end position="130"/>
    </location>
</feature>